<gene>
    <name evidence="3" type="ORF">X777_03755</name>
</gene>
<dbReference type="InterPro" id="IPR048365">
    <property type="entry name" value="TNP-like_RNaseH_N"/>
</dbReference>
<dbReference type="Pfam" id="PF21787">
    <property type="entry name" value="TNP-like_RNaseH_N"/>
    <property type="match status" value="1"/>
</dbReference>
<feature type="domain" description="Transposable element P transposase-like GTP-binding insertion" evidence="2">
    <location>
        <begin position="131"/>
        <end position="242"/>
    </location>
</feature>
<reference evidence="3 4" key="1">
    <citation type="journal article" date="2014" name="Curr. Biol.">
        <title>The genome of the clonal raider ant Cerapachys biroi.</title>
        <authorList>
            <person name="Oxley P.R."/>
            <person name="Ji L."/>
            <person name="Fetter-Pruneda I."/>
            <person name="McKenzie S.K."/>
            <person name="Li C."/>
            <person name="Hu H."/>
            <person name="Zhang G."/>
            <person name="Kronauer D.J."/>
        </authorList>
    </citation>
    <scope>NUCLEOTIDE SEQUENCE [LARGE SCALE GENOMIC DNA]</scope>
</reference>
<feature type="non-terminal residue" evidence="3">
    <location>
        <position position="1"/>
    </location>
</feature>
<dbReference type="OrthoDB" id="7541343at2759"/>
<evidence type="ECO:0000259" key="1">
    <source>
        <dbReference type="Pfam" id="PF21787"/>
    </source>
</evidence>
<dbReference type="Pfam" id="PF21788">
    <property type="entry name" value="TNP-like_GBD"/>
    <property type="match status" value="1"/>
</dbReference>
<dbReference type="Proteomes" id="UP000053097">
    <property type="component" value="Unassembled WGS sequence"/>
</dbReference>
<name>A0A026X274_OOCBI</name>
<organism evidence="3 4">
    <name type="scientific">Ooceraea biroi</name>
    <name type="common">Clonal raider ant</name>
    <name type="synonym">Cerapachys biroi</name>
    <dbReference type="NCBI Taxonomy" id="2015173"/>
    <lineage>
        <taxon>Eukaryota</taxon>
        <taxon>Metazoa</taxon>
        <taxon>Ecdysozoa</taxon>
        <taxon>Arthropoda</taxon>
        <taxon>Hexapoda</taxon>
        <taxon>Insecta</taxon>
        <taxon>Pterygota</taxon>
        <taxon>Neoptera</taxon>
        <taxon>Endopterygota</taxon>
        <taxon>Hymenoptera</taxon>
        <taxon>Apocrita</taxon>
        <taxon>Aculeata</taxon>
        <taxon>Formicoidea</taxon>
        <taxon>Formicidae</taxon>
        <taxon>Dorylinae</taxon>
        <taxon>Ooceraea</taxon>
    </lineage>
</organism>
<dbReference type="AlphaFoldDB" id="A0A026X274"/>
<keyword evidence="4" id="KW-1185">Reference proteome</keyword>
<dbReference type="EMBL" id="KK107030">
    <property type="protein sequence ID" value="EZA62148.1"/>
    <property type="molecule type" value="Genomic_DNA"/>
</dbReference>
<evidence type="ECO:0000313" key="3">
    <source>
        <dbReference type="EMBL" id="EZA62148.1"/>
    </source>
</evidence>
<dbReference type="OMA" id="ICTHALV"/>
<proteinExistence type="predicted"/>
<accession>A0A026X274</accession>
<dbReference type="InterPro" id="IPR048366">
    <property type="entry name" value="TNP-like_GBD"/>
</dbReference>
<sequence>CILCIDEMSLKAYLFYNVSQDEIIGFADTGNEKHPVPAKNALVIMARSIAGNLKLPVCFCFVETACRSNVLKPILFDVICKLRHCGAMVHALITDMGSNFVQLSRELGISVQNSSFLVDGIEVLYLFDPPHLIKRTRDNLLKYDIEFDTDKVASWTHIVQFYNKDSKQWLKLAPKLSKIHMEPTSFQKMKVKYAVQIFSSRVAAGMCTQMSSGFLPSQAVGTIDFINHFDKLFDILNSSALNNPKEYGQVFTGSRKQMQFLERMIHLLETINVINDKGSRVKVKCFEGWQITIKSMMQF</sequence>
<evidence type="ECO:0000259" key="2">
    <source>
        <dbReference type="Pfam" id="PF21788"/>
    </source>
</evidence>
<feature type="domain" description="Transposable element P transposase-like RNase H" evidence="1">
    <location>
        <begin position="1"/>
        <end position="108"/>
    </location>
</feature>
<protein>
    <submittedName>
        <fullName evidence="3">THAP domain-containing protein</fullName>
    </submittedName>
</protein>
<evidence type="ECO:0000313" key="4">
    <source>
        <dbReference type="Proteomes" id="UP000053097"/>
    </source>
</evidence>
<dbReference type="STRING" id="2015173.A0A026X274"/>